<evidence type="ECO:0000313" key="2">
    <source>
        <dbReference type="Proteomes" id="UP000216188"/>
    </source>
</evidence>
<keyword evidence="2" id="KW-1185">Reference proteome</keyword>
<dbReference type="AlphaFoldDB" id="A0A256G674"/>
<dbReference type="Proteomes" id="UP000216188">
    <property type="component" value="Unassembled WGS sequence"/>
</dbReference>
<dbReference type="RefSeq" id="WP_094544378.1">
    <property type="nucleotide sequence ID" value="NZ_JBHEEM010000004.1"/>
</dbReference>
<gene>
    <name evidence="1" type="ORF">CEV34_4288</name>
</gene>
<accession>A0A256G674</accession>
<protein>
    <submittedName>
        <fullName evidence="1">ArsR family transcriptional regulator</fullName>
    </submittedName>
</protein>
<comment type="caution">
    <text evidence="1">The sequence shown here is derived from an EMBL/GenBank/DDBJ whole genome shotgun (WGS) entry which is preliminary data.</text>
</comment>
<reference evidence="1 2" key="1">
    <citation type="submission" date="2017-07" db="EMBL/GenBank/DDBJ databases">
        <title>Phylogenetic study on the rhizospheric bacterium Ochrobactrum sp. A44.</title>
        <authorList>
            <person name="Krzyzanowska D.M."/>
            <person name="Ossowicki A."/>
            <person name="Rajewska M."/>
            <person name="Maciag T."/>
            <person name="Kaczynski Z."/>
            <person name="Czerwicka M."/>
            <person name="Jafra S."/>
        </authorList>
    </citation>
    <scope>NUCLEOTIDE SEQUENCE [LARGE SCALE GENOMIC DNA]</scope>
    <source>
        <strain evidence="1 2">CCUG 30717</strain>
    </source>
</reference>
<name>A0A256G674_9HYPH</name>
<sequence>MPGQLSQFSRAEIERGRLFFGTGRSAESKGFAILATLPDAVERTCASFGFPVAKPSLTHHFKTLRGAGLISQTDHETSGPRLRKADIKAQFPELPALLVGELTMAAAASRPAER</sequence>
<organism evidence="1 2">
    <name type="scientific">Brucella pseudogrignonensis</name>
    <dbReference type="NCBI Taxonomy" id="419475"/>
    <lineage>
        <taxon>Bacteria</taxon>
        <taxon>Pseudomonadati</taxon>
        <taxon>Pseudomonadota</taxon>
        <taxon>Alphaproteobacteria</taxon>
        <taxon>Hyphomicrobiales</taxon>
        <taxon>Brucellaceae</taxon>
        <taxon>Brucella/Ochrobactrum group</taxon>
        <taxon>Brucella</taxon>
    </lineage>
</organism>
<evidence type="ECO:0000313" key="1">
    <source>
        <dbReference type="EMBL" id="OYR22456.1"/>
    </source>
</evidence>
<proteinExistence type="predicted"/>
<dbReference type="EMBL" id="NNRM01000044">
    <property type="protein sequence ID" value="OYR22456.1"/>
    <property type="molecule type" value="Genomic_DNA"/>
</dbReference>